<sequence length="167" mass="17792">MTVNTKKLTITALLTALAIVIPFAVFFKVVIPPFTATLGSHVPMFVSMLFGPEVAIMVGLGSALGFFLNLGDVVVAARAFMHVFVGLAGATLIKKGVSFGKVYIITAPLHGLLEALVVIPFIGFDVYKLLVITGIGTVLHHFADAFISYLLVNVLQRSTKAGFINNN</sequence>
<dbReference type="Proteomes" id="UP001486565">
    <property type="component" value="Chromosome"/>
</dbReference>
<organism evidence="2 3">
    <name type="scientific">Defluviitalea saccharophila</name>
    <dbReference type="NCBI Taxonomy" id="879970"/>
    <lineage>
        <taxon>Bacteria</taxon>
        <taxon>Bacillati</taxon>
        <taxon>Bacillota</taxon>
        <taxon>Clostridia</taxon>
        <taxon>Lachnospirales</taxon>
        <taxon>Defluviitaleaceae</taxon>
        <taxon>Defluviitalea</taxon>
    </lineage>
</organism>
<name>A0ABZ2Y2Z8_9FIRM</name>
<evidence type="ECO:0000313" key="2">
    <source>
        <dbReference type="EMBL" id="WZL69738.1"/>
    </source>
</evidence>
<evidence type="ECO:0000313" key="3">
    <source>
        <dbReference type="Proteomes" id="UP001486565"/>
    </source>
</evidence>
<feature type="transmembrane region" description="Helical" evidence="1">
    <location>
        <begin position="12"/>
        <end position="31"/>
    </location>
</feature>
<keyword evidence="1" id="KW-0812">Transmembrane</keyword>
<keyword evidence="1" id="KW-1133">Transmembrane helix</keyword>
<reference evidence="2 3" key="1">
    <citation type="submission" date="2023-03" db="EMBL/GenBank/DDBJ databases">
        <title>Novel Species.</title>
        <authorList>
            <person name="Ma S."/>
        </authorList>
    </citation>
    <scope>NUCLEOTIDE SEQUENCE [LARGE SCALE GENOMIC DNA]</scope>
    <source>
        <strain evidence="2 3">LIND6LT2</strain>
    </source>
</reference>
<feature type="transmembrane region" description="Helical" evidence="1">
    <location>
        <begin position="129"/>
        <end position="152"/>
    </location>
</feature>
<keyword evidence="3" id="KW-1185">Reference proteome</keyword>
<protein>
    <submittedName>
        <fullName evidence="2">ECF transporter S component</fullName>
    </submittedName>
</protein>
<dbReference type="EMBL" id="CP121687">
    <property type="protein sequence ID" value="WZL69738.1"/>
    <property type="molecule type" value="Genomic_DNA"/>
</dbReference>
<proteinExistence type="predicted"/>
<accession>A0ABZ2Y2Z8</accession>
<feature type="transmembrane region" description="Helical" evidence="1">
    <location>
        <begin position="43"/>
        <end position="67"/>
    </location>
</feature>
<feature type="transmembrane region" description="Helical" evidence="1">
    <location>
        <begin position="102"/>
        <end position="123"/>
    </location>
</feature>
<evidence type="ECO:0000256" key="1">
    <source>
        <dbReference type="SAM" id="Phobius"/>
    </source>
</evidence>
<dbReference type="Gene3D" id="1.10.1760.20">
    <property type="match status" value="1"/>
</dbReference>
<keyword evidence="1" id="KW-0472">Membrane</keyword>
<gene>
    <name evidence="2" type="ORF">QBE51_13275</name>
</gene>